<dbReference type="EMBL" id="HACA01014429">
    <property type="protein sequence ID" value="CDW31790.1"/>
    <property type="molecule type" value="Transcribed_RNA"/>
</dbReference>
<organism evidence="1">
    <name type="scientific">Lepeophtheirus salmonis</name>
    <name type="common">Salmon louse</name>
    <name type="synonym">Caligus salmonis</name>
    <dbReference type="NCBI Taxonomy" id="72036"/>
    <lineage>
        <taxon>Eukaryota</taxon>
        <taxon>Metazoa</taxon>
        <taxon>Ecdysozoa</taxon>
        <taxon>Arthropoda</taxon>
        <taxon>Crustacea</taxon>
        <taxon>Multicrustacea</taxon>
        <taxon>Hexanauplia</taxon>
        <taxon>Copepoda</taxon>
        <taxon>Siphonostomatoida</taxon>
        <taxon>Caligidae</taxon>
        <taxon>Lepeophtheirus</taxon>
    </lineage>
</organism>
<name>A0A0K2U115_LEPSM</name>
<accession>A0A0K2U115</accession>
<dbReference type="AlphaFoldDB" id="A0A0K2U115"/>
<evidence type="ECO:0000313" key="1">
    <source>
        <dbReference type="EMBL" id="CDW31790.1"/>
    </source>
</evidence>
<protein>
    <submittedName>
        <fullName evidence="1">Uncharacterized protein</fullName>
    </submittedName>
</protein>
<feature type="non-terminal residue" evidence="1">
    <location>
        <position position="1"/>
    </location>
</feature>
<reference evidence="1" key="1">
    <citation type="submission" date="2014-05" db="EMBL/GenBank/DDBJ databases">
        <authorList>
            <person name="Chronopoulou M."/>
        </authorList>
    </citation>
    <scope>NUCLEOTIDE SEQUENCE</scope>
    <source>
        <tissue evidence="1">Whole organism</tissue>
    </source>
</reference>
<sequence>LCDIQGAGIKLPPTLNLDNLKTTLSNKNRLPNRKTILVS</sequence>
<proteinExistence type="predicted"/>